<comment type="similarity">
    <text evidence="3">Belongs to the class I-like SAM-binding methyltransferase superfamily. BUD23/WBSCR22 family.</text>
</comment>
<evidence type="ECO:0000256" key="3">
    <source>
        <dbReference type="ARBA" id="ARBA00005547"/>
    </source>
</evidence>
<dbReference type="OrthoDB" id="2877at2759"/>
<dbReference type="OMA" id="WIQEKKE"/>
<gene>
    <name evidence="12" type="ORF">CHLRE_09g398104v5</name>
</gene>
<keyword evidence="5" id="KW-0489">Methyltransferase</keyword>
<evidence type="ECO:0000256" key="6">
    <source>
        <dbReference type="ARBA" id="ARBA00022679"/>
    </source>
</evidence>
<dbReference type="InterPro" id="IPR013216">
    <property type="entry name" value="Methyltransf_11"/>
</dbReference>
<dbReference type="GO" id="GO:0005730">
    <property type="term" value="C:nucleolus"/>
    <property type="evidence" value="ECO:0000318"/>
    <property type="project" value="GO_Central"/>
</dbReference>
<feature type="compositionally biased region" description="Acidic residues" evidence="9">
    <location>
        <begin position="221"/>
        <end position="230"/>
    </location>
</feature>
<dbReference type="InterPro" id="IPR039769">
    <property type="entry name" value="Bud23-like"/>
</dbReference>
<feature type="domain" description="18S rRNA (guanine(1575)-N(7))-methyltransferase Bud23 C-terminal" evidence="11">
    <location>
        <begin position="204"/>
        <end position="287"/>
    </location>
</feature>
<evidence type="ECO:0000256" key="9">
    <source>
        <dbReference type="SAM" id="MobiDB-lite"/>
    </source>
</evidence>
<dbReference type="GO" id="GO:0005737">
    <property type="term" value="C:cytoplasm"/>
    <property type="evidence" value="ECO:0007669"/>
    <property type="project" value="UniProtKB-SubCell"/>
</dbReference>
<evidence type="ECO:0000256" key="1">
    <source>
        <dbReference type="ARBA" id="ARBA00004123"/>
    </source>
</evidence>
<feature type="region of interest" description="Disordered" evidence="9">
    <location>
        <begin position="271"/>
        <end position="290"/>
    </location>
</feature>
<dbReference type="Pfam" id="PF12589">
    <property type="entry name" value="WBS_methylT"/>
    <property type="match status" value="1"/>
</dbReference>
<name>A0A2K3DES7_CHLRE</name>
<dbReference type="GeneID" id="5720371"/>
<evidence type="ECO:0000256" key="8">
    <source>
        <dbReference type="ARBA" id="ARBA00023242"/>
    </source>
</evidence>
<dbReference type="RefSeq" id="XP_042921321.1">
    <property type="nucleotide sequence ID" value="XM_043065875.1"/>
</dbReference>
<evidence type="ECO:0008006" key="14">
    <source>
        <dbReference type="Google" id="ProtNLM"/>
    </source>
</evidence>
<dbReference type="PANTHER" id="PTHR12734">
    <property type="entry name" value="METHYLTRANSFERASE-RELATED"/>
    <property type="match status" value="1"/>
</dbReference>
<evidence type="ECO:0000259" key="11">
    <source>
        <dbReference type="Pfam" id="PF12589"/>
    </source>
</evidence>
<dbReference type="KEGG" id="cre:CHLRE_09g398104v5"/>
<dbReference type="GO" id="GO:0016435">
    <property type="term" value="F:rRNA (guanine) methyltransferase activity"/>
    <property type="evidence" value="ECO:0000318"/>
    <property type="project" value="GO_Central"/>
</dbReference>
<keyword evidence="8" id="KW-0539">Nucleus</keyword>
<dbReference type="Gramene" id="PNW79025">
    <property type="protein sequence ID" value="PNW79025"/>
    <property type="gene ID" value="CHLRE_09g398104v5"/>
</dbReference>
<evidence type="ECO:0000259" key="10">
    <source>
        <dbReference type="Pfam" id="PF08241"/>
    </source>
</evidence>
<dbReference type="Gene3D" id="3.40.50.150">
    <property type="entry name" value="Vaccinia Virus protein VP39"/>
    <property type="match status" value="1"/>
</dbReference>
<comment type="subcellular location">
    <subcellularLocation>
        <location evidence="2">Cytoplasm</location>
    </subcellularLocation>
    <subcellularLocation>
        <location evidence="1">Nucleus</location>
    </subcellularLocation>
</comment>
<dbReference type="CDD" id="cd02440">
    <property type="entry name" value="AdoMet_MTases"/>
    <property type="match status" value="1"/>
</dbReference>
<proteinExistence type="inferred from homology"/>
<protein>
    <recommendedName>
        <fullName evidence="14">18S rRNA (Guanine-N(7))-methyltransferase</fullName>
    </recommendedName>
</protein>
<evidence type="ECO:0000256" key="4">
    <source>
        <dbReference type="ARBA" id="ARBA00022490"/>
    </source>
</evidence>
<feature type="domain" description="Methyltransferase type 11" evidence="10">
    <location>
        <begin position="58"/>
        <end position="136"/>
    </location>
</feature>
<dbReference type="InterPro" id="IPR022238">
    <property type="entry name" value="Bud23_C"/>
</dbReference>
<dbReference type="Pfam" id="PF08241">
    <property type="entry name" value="Methyltransf_11"/>
    <property type="match status" value="1"/>
</dbReference>
<feature type="region of interest" description="Disordered" evidence="9">
    <location>
        <begin position="215"/>
        <end position="263"/>
    </location>
</feature>
<evidence type="ECO:0000256" key="2">
    <source>
        <dbReference type="ARBA" id="ARBA00004496"/>
    </source>
</evidence>
<dbReference type="PANTHER" id="PTHR12734:SF0">
    <property type="entry name" value="18S RRNA (GUANINE-N(7))-METHYLTRANSFERASE-RELATED"/>
    <property type="match status" value="1"/>
</dbReference>
<dbReference type="InterPro" id="IPR029063">
    <property type="entry name" value="SAM-dependent_MTases_sf"/>
</dbReference>
<keyword evidence="13" id="KW-1185">Reference proteome</keyword>
<keyword evidence="7" id="KW-0949">S-adenosyl-L-methionine</keyword>
<dbReference type="SUPFAM" id="SSF53335">
    <property type="entry name" value="S-adenosyl-L-methionine-dependent methyltransferases"/>
    <property type="match status" value="1"/>
</dbReference>
<keyword evidence="6" id="KW-0808">Transferase</keyword>
<dbReference type="GO" id="GO:0070476">
    <property type="term" value="P:rRNA (guanine-N7)-methylation"/>
    <property type="evidence" value="ECO:0000318"/>
    <property type="project" value="GO_Central"/>
</dbReference>
<feature type="compositionally biased region" description="Basic and acidic residues" evidence="9">
    <location>
        <begin position="253"/>
        <end position="263"/>
    </location>
</feature>
<dbReference type="EMBL" id="CM008970">
    <property type="protein sequence ID" value="PNW79025.1"/>
    <property type="molecule type" value="Genomic_DNA"/>
</dbReference>
<organism evidence="12 13">
    <name type="scientific">Chlamydomonas reinhardtii</name>
    <name type="common">Chlamydomonas smithii</name>
    <dbReference type="NCBI Taxonomy" id="3055"/>
    <lineage>
        <taxon>Eukaryota</taxon>
        <taxon>Viridiplantae</taxon>
        <taxon>Chlorophyta</taxon>
        <taxon>core chlorophytes</taxon>
        <taxon>Chlorophyceae</taxon>
        <taxon>CS clade</taxon>
        <taxon>Chlamydomonadales</taxon>
        <taxon>Chlamydomonadaceae</taxon>
        <taxon>Chlamydomonas</taxon>
    </lineage>
</organism>
<evidence type="ECO:0000313" key="12">
    <source>
        <dbReference type="EMBL" id="PNW79025.1"/>
    </source>
</evidence>
<dbReference type="AlphaFoldDB" id="A0A2K3DES7"/>
<dbReference type="Proteomes" id="UP000006906">
    <property type="component" value="Chromosome 9"/>
</dbReference>
<dbReference type="FunCoup" id="A0A2K3DES7">
    <property type="interactions" value="1826"/>
</dbReference>
<evidence type="ECO:0000256" key="7">
    <source>
        <dbReference type="ARBA" id="ARBA00022691"/>
    </source>
</evidence>
<keyword evidence="4" id="KW-0963">Cytoplasm</keyword>
<evidence type="ECO:0000256" key="5">
    <source>
        <dbReference type="ARBA" id="ARBA00022603"/>
    </source>
</evidence>
<dbReference type="FunFam" id="3.40.50.150:FF:000017">
    <property type="entry name" value="probable 18S rRNA (Guanine-N(7))-methyltransferase"/>
    <property type="match status" value="1"/>
</dbReference>
<reference evidence="12 13" key="1">
    <citation type="journal article" date="2007" name="Science">
        <title>The Chlamydomonas genome reveals the evolution of key animal and plant functions.</title>
        <authorList>
            <person name="Merchant S.S."/>
            <person name="Prochnik S.E."/>
            <person name="Vallon O."/>
            <person name="Harris E.H."/>
            <person name="Karpowicz S.J."/>
            <person name="Witman G.B."/>
            <person name="Terry A."/>
            <person name="Salamov A."/>
            <person name="Fritz-Laylin L.K."/>
            <person name="Marechal-Drouard L."/>
            <person name="Marshall W.F."/>
            <person name="Qu L.H."/>
            <person name="Nelson D.R."/>
            <person name="Sanderfoot A.A."/>
            <person name="Spalding M.H."/>
            <person name="Kapitonov V.V."/>
            <person name="Ren Q."/>
            <person name="Ferris P."/>
            <person name="Lindquist E."/>
            <person name="Shapiro H."/>
            <person name="Lucas S.M."/>
            <person name="Grimwood J."/>
            <person name="Schmutz J."/>
            <person name="Cardol P."/>
            <person name="Cerutti H."/>
            <person name="Chanfreau G."/>
            <person name="Chen C.L."/>
            <person name="Cognat V."/>
            <person name="Croft M.T."/>
            <person name="Dent R."/>
            <person name="Dutcher S."/>
            <person name="Fernandez E."/>
            <person name="Fukuzawa H."/>
            <person name="Gonzalez-Ballester D."/>
            <person name="Gonzalez-Halphen D."/>
            <person name="Hallmann A."/>
            <person name="Hanikenne M."/>
            <person name="Hippler M."/>
            <person name="Inwood W."/>
            <person name="Jabbari K."/>
            <person name="Kalanon M."/>
            <person name="Kuras R."/>
            <person name="Lefebvre P.A."/>
            <person name="Lemaire S.D."/>
            <person name="Lobanov A.V."/>
            <person name="Lohr M."/>
            <person name="Manuell A."/>
            <person name="Meier I."/>
            <person name="Mets L."/>
            <person name="Mittag M."/>
            <person name="Mittelmeier T."/>
            <person name="Moroney J.V."/>
            <person name="Moseley J."/>
            <person name="Napoli C."/>
            <person name="Nedelcu A.M."/>
            <person name="Niyogi K."/>
            <person name="Novoselov S.V."/>
            <person name="Paulsen I.T."/>
            <person name="Pazour G."/>
            <person name="Purton S."/>
            <person name="Ral J.P."/>
            <person name="Riano-Pachon D.M."/>
            <person name="Riekhof W."/>
            <person name="Rymarquis L."/>
            <person name="Schroda M."/>
            <person name="Stern D."/>
            <person name="Umen J."/>
            <person name="Willows R."/>
            <person name="Wilson N."/>
            <person name="Zimmer S.L."/>
            <person name="Allmer J."/>
            <person name="Balk J."/>
            <person name="Bisova K."/>
            <person name="Chen C.J."/>
            <person name="Elias M."/>
            <person name="Gendler K."/>
            <person name="Hauser C."/>
            <person name="Lamb M.R."/>
            <person name="Ledford H."/>
            <person name="Long J.C."/>
            <person name="Minagawa J."/>
            <person name="Page M.D."/>
            <person name="Pan J."/>
            <person name="Pootakham W."/>
            <person name="Roje S."/>
            <person name="Rose A."/>
            <person name="Stahlberg E."/>
            <person name="Terauchi A.M."/>
            <person name="Yang P."/>
            <person name="Ball S."/>
            <person name="Bowler C."/>
            <person name="Dieckmann C.L."/>
            <person name="Gladyshev V.N."/>
            <person name="Green P."/>
            <person name="Jorgensen R."/>
            <person name="Mayfield S."/>
            <person name="Mueller-Roeber B."/>
            <person name="Rajamani S."/>
            <person name="Sayre R.T."/>
            <person name="Brokstein P."/>
            <person name="Dubchak I."/>
            <person name="Goodstein D."/>
            <person name="Hornick L."/>
            <person name="Huang Y.W."/>
            <person name="Jhaveri J."/>
            <person name="Luo Y."/>
            <person name="Martinez D."/>
            <person name="Ngau W.C."/>
            <person name="Otillar B."/>
            <person name="Poliakov A."/>
            <person name="Porter A."/>
            <person name="Szajkowski L."/>
            <person name="Werner G."/>
            <person name="Zhou K."/>
            <person name="Grigoriev I.V."/>
            <person name="Rokhsar D.S."/>
            <person name="Grossman A.R."/>
        </authorList>
    </citation>
    <scope>NUCLEOTIDE SEQUENCE [LARGE SCALE GENOMIC DNA]</scope>
    <source>
        <strain evidence="13">CC-503</strain>
    </source>
</reference>
<dbReference type="InParanoid" id="A0A2K3DES7"/>
<evidence type="ECO:0000313" key="13">
    <source>
        <dbReference type="Proteomes" id="UP000006906"/>
    </source>
</evidence>
<sequence length="290" mass="32029">MGKGERPEHMAPPDIFYNEDEARKYTTNSRMINIQSTLTERALELLALPQDGLPRLLLDLGCGSGLSGEALSEAGQVWVGLDISAAMLDVAHEREVEGDLVLGDLGHGLPLRPGSFDGAISISAVQWLCNADRAGHDPRKRMKRFFETLYMSLRRGARAVLQIYPENHKQAEMLVAAAMKVGFSGGLVVDYPHSTRAKKYFLVLMVGTSISVPTAKGLDGGEPEDEEEEAAAEHVQVAGRDRNKRRRTGSGKGDGKGREWVLRKKEQMRKKGYDIAPDSKYTARKRKRVV</sequence>
<dbReference type="STRING" id="3055.A0A2K3DES7"/>
<accession>A0A2K3DES7</accession>